<evidence type="ECO:0000256" key="1">
    <source>
        <dbReference type="SAM" id="MobiDB-lite"/>
    </source>
</evidence>
<feature type="region of interest" description="Disordered" evidence="1">
    <location>
        <begin position="232"/>
        <end position="285"/>
    </location>
</feature>
<reference evidence="2 3" key="1">
    <citation type="submission" date="2023-10" db="EMBL/GenBank/DDBJ databases">
        <title>Development of a sustainable strategy for remediation of hydrocarbon-contaminated territories based on the waste exchange concept.</title>
        <authorList>
            <person name="Krivoruchko A."/>
        </authorList>
    </citation>
    <scope>NUCLEOTIDE SEQUENCE [LARGE SCALE GENOMIC DNA]</scope>
    <source>
        <strain evidence="2 3">IEGM 1327</strain>
    </source>
</reference>
<comment type="caution">
    <text evidence="2">The sequence shown here is derived from an EMBL/GenBank/DDBJ whole genome shotgun (WGS) entry which is preliminary data.</text>
</comment>
<protein>
    <submittedName>
        <fullName evidence="2">DUF3710 domain-containing protein</fullName>
    </submittedName>
</protein>
<organism evidence="2 3">
    <name type="scientific">Rhodococcus cerastii</name>
    <dbReference type="NCBI Taxonomy" id="908616"/>
    <lineage>
        <taxon>Bacteria</taxon>
        <taxon>Bacillati</taxon>
        <taxon>Actinomycetota</taxon>
        <taxon>Actinomycetes</taxon>
        <taxon>Mycobacteriales</taxon>
        <taxon>Nocardiaceae</taxon>
        <taxon>Rhodococcus</taxon>
    </lineage>
</organism>
<feature type="compositionally biased region" description="Acidic residues" evidence="1">
    <location>
        <begin position="24"/>
        <end position="33"/>
    </location>
</feature>
<keyword evidence="3" id="KW-1185">Reference proteome</keyword>
<dbReference type="Pfam" id="PF12502">
    <property type="entry name" value="DUF3710"/>
    <property type="match status" value="1"/>
</dbReference>
<proteinExistence type="predicted"/>
<dbReference type="RefSeq" id="WP_317532444.1">
    <property type="nucleotide sequence ID" value="NZ_JAWLKF010000001.1"/>
</dbReference>
<dbReference type="EMBL" id="JAWLKF010000001">
    <property type="protein sequence ID" value="MDV6301738.1"/>
    <property type="molecule type" value="Genomic_DNA"/>
</dbReference>
<feature type="region of interest" description="Disordered" evidence="1">
    <location>
        <begin position="1"/>
        <end position="49"/>
    </location>
</feature>
<accession>A0ABU4CW89</accession>
<gene>
    <name evidence="2" type="ORF">R3P93_04080</name>
</gene>
<dbReference type="InterPro" id="IPR022183">
    <property type="entry name" value="DUF3710"/>
</dbReference>
<evidence type="ECO:0000313" key="2">
    <source>
        <dbReference type="EMBL" id="MDV6301738.1"/>
    </source>
</evidence>
<feature type="compositionally biased region" description="Low complexity" evidence="1">
    <location>
        <begin position="232"/>
        <end position="256"/>
    </location>
</feature>
<sequence length="285" mass="29883">MFGRRKKNDAGSASAPGAEPFVDSVEDEDDGVEAADTTADGPHDLEDLDDDRETVAKTRLDLGSVLIPLPEGGQLQVEMSQAGSPQAVHIVTQFGRITIAAYAAPKSPGQWREVAADLASSLRNDKAETTVETGPWGRELLGVTANADLRFIGVDGYRWMVRCVLAGPSGAVGEGQPLVRLAHTILRQTVVDRGTEPHPVRTPLPVVLPQVLAEQLAAAAQQQAAAQQNAAQQAAQPQAAQPQAAVPTAEPVVPQQDSTPQPTAAERDRAPRRGASGSAIQQLGG</sequence>
<evidence type="ECO:0000313" key="3">
    <source>
        <dbReference type="Proteomes" id="UP001186104"/>
    </source>
</evidence>
<dbReference type="Proteomes" id="UP001186104">
    <property type="component" value="Unassembled WGS sequence"/>
</dbReference>
<name>A0ABU4CW89_9NOCA</name>